<comment type="caution">
    <text evidence="2">The sequence shown here is derived from an EMBL/GenBank/DDBJ whole genome shotgun (WGS) entry which is preliminary data.</text>
</comment>
<name>A0A9X5IPZ0_9MICO</name>
<dbReference type="AlphaFoldDB" id="A0A9X5IPZ0"/>
<feature type="region of interest" description="Disordered" evidence="1">
    <location>
        <begin position="1"/>
        <end position="32"/>
    </location>
</feature>
<dbReference type="InterPro" id="IPR006059">
    <property type="entry name" value="SBP"/>
</dbReference>
<reference evidence="2 3" key="1">
    <citation type="submission" date="2020-04" db="EMBL/GenBank/DDBJ databases">
        <title>MicrobeNet Type strains.</title>
        <authorList>
            <person name="Nicholson A.C."/>
        </authorList>
    </citation>
    <scope>NUCLEOTIDE SEQUENCE [LARGE SCALE GENOMIC DNA]</scope>
    <source>
        <strain evidence="2 3">ATCC BAA-789</strain>
    </source>
</reference>
<keyword evidence="3" id="KW-1185">Reference proteome</keyword>
<accession>A0A9X5IPZ0</accession>
<dbReference type="SUPFAM" id="SSF53850">
    <property type="entry name" value="Periplasmic binding protein-like II"/>
    <property type="match status" value="1"/>
</dbReference>
<dbReference type="PANTHER" id="PTHR43649">
    <property type="entry name" value="ARABINOSE-BINDING PROTEIN-RELATED"/>
    <property type="match status" value="1"/>
</dbReference>
<dbReference type="PANTHER" id="PTHR43649:SF32">
    <property type="entry name" value="SUGAR BINDING SECRETED PROTEIN"/>
    <property type="match status" value="1"/>
</dbReference>
<dbReference type="EMBL" id="JAAXOW010000003">
    <property type="protein sequence ID" value="NKX93692.1"/>
    <property type="molecule type" value="Genomic_DNA"/>
</dbReference>
<dbReference type="Proteomes" id="UP000774283">
    <property type="component" value="Unassembled WGS sequence"/>
</dbReference>
<dbReference type="Gene3D" id="3.40.190.10">
    <property type="entry name" value="Periplasmic binding protein-like II"/>
    <property type="match status" value="1"/>
</dbReference>
<sequence>MWERFHLGSPGPGPPDIVSDHQGQARGRHGDDACQDEGVTVRKNSKKWVAVAGIASISLLASACGGNDTETPATPGASGGTSGGAKDITLTVATFNNFGYTDELLKEYMDANPGIKVVHTKAAESKDARANLTTRIAAGGDGLADIEAIEIDWMPELSQVEDAFADLTDAAVDGRWLEWKLNQGKTPSGKLIGYGTDIGPEAVCYRSDLFKEAGLPTDREEVAKLLEGDWAHYFEVGKQFVAKSDSAWYDDSNAILQGMIGQVEAPYEDPATGEPTDLASNTTVKGLYDQILAVAPDLSAHLKQWQGDWDTAFQKNGFATMLCPAWMTGPIEERSGGVEGWDVADVFPGGGGNWGGSFLTVPASGKNVDEAKKLAQWLTSPEVQIKAFNSAGTFPSQIEAQSSKDLLDAKNEFFNDAPVGAIFSARAKAIDGVPQPFKGKNYFAIHQTVQDAIDRVDVNQNTDAAASWDKALSDFKALGL</sequence>
<evidence type="ECO:0000313" key="2">
    <source>
        <dbReference type="EMBL" id="NKX93692.1"/>
    </source>
</evidence>
<dbReference type="Pfam" id="PF13416">
    <property type="entry name" value="SBP_bac_8"/>
    <property type="match status" value="1"/>
</dbReference>
<gene>
    <name evidence="2" type="ORF">HF995_10505</name>
</gene>
<evidence type="ECO:0000313" key="3">
    <source>
        <dbReference type="Proteomes" id="UP000774283"/>
    </source>
</evidence>
<evidence type="ECO:0000256" key="1">
    <source>
        <dbReference type="SAM" id="MobiDB-lite"/>
    </source>
</evidence>
<proteinExistence type="predicted"/>
<dbReference type="InterPro" id="IPR050490">
    <property type="entry name" value="Bact_solute-bd_prot1"/>
</dbReference>
<organism evidence="2 3">
    <name type="scientific">Sanguibacter hominis ATCC BAA-789</name>
    <dbReference type="NCBI Taxonomy" id="1312740"/>
    <lineage>
        <taxon>Bacteria</taxon>
        <taxon>Bacillati</taxon>
        <taxon>Actinomycetota</taxon>
        <taxon>Actinomycetes</taxon>
        <taxon>Micrococcales</taxon>
        <taxon>Sanguibacteraceae</taxon>
        <taxon>Sanguibacter</taxon>
    </lineage>
</organism>
<protein>
    <submittedName>
        <fullName evidence="2">Extracellular solute-binding protein</fullName>
    </submittedName>
</protein>